<comment type="caution">
    <text evidence="2">The sequence shown here is derived from an EMBL/GenBank/DDBJ whole genome shotgun (WGS) entry which is preliminary data.</text>
</comment>
<keyword evidence="3" id="KW-1185">Reference proteome</keyword>
<evidence type="ECO:0000313" key="3">
    <source>
        <dbReference type="Proteomes" id="UP001372338"/>
    </source>
</evidence>
<evidence type="ECO:0000256" key="1">
    <source>
        <dbReference type="SAM" id="MobiDB-lite"/>
    </source>
</evidence>
<dbReference type="AlphaFoldDB" id="A0AAN9EIZ8"/>
<organism evidence="2 3">
    <name type="scientific">Crotalaria pallida</name>
    <name type="common">Smooth rattlebox</name>
    <name type="synonym">Crotalaria striata</name>
    <dbReference type="NCBI Taxonomy" id="3830"/>
    <lineage>
        <taxon>Eukaryota</taxon>
        <taxon>Viridiplantae</taxon>
        <taxon>Streptophyta</taxon>
        <taxon>Embryophyta</taxon>
        <taxon>Tracheophyta</taxon>
        <taxon>Spermatophyta</taxon>
        <taxon>Magnoliopsida</taxon>
        <taxon>eudicotyledons</taxon>
        <taxon>Gunneridae</taxon>
        <taxon>Pentapetalae</taxon>
        <taxon>rosids</taxon>
        <taxon>fabids</taxon>
        <taxon>Fabales</taxon>
        <taxon>Fabaceae</taxon>
        <taxon>Papilionoideae</taxon>
        <taxon>50 kb inversion clade</taxon>
        <taxon>genistoids sensu lato</taxon>
        <taxon>core genistoids</taxon>
        <taxon>Crotalarieae</taxon>
        <taxon>Crotalaria</taxon>
    </lineage>
</organism>
<protein>
    <submittedName>
        <fullName evidence="2">Uncharacterized protein</fullName>
    </submittedName>
</protein>
<accession>A0AAN9EIZ8</accession>
<dbReference type="EMBL" id="JAYWIO010000006">
    <property type="protein sequence ID" value="KAK7255615.1"/>
    <property type="molecule type" value="Genomic_DNA"/>
</dbReference>
<proteinExistence type="predicted"/>
<dbReference type="Proteomes" id="UP001372338">
    <property type="component" value="Unassembled WGS sequence"/>
</dbReference>
<feature type="region of interest" description="Disordered" evidence="1">
    <location>
        <begin position="1"/>
        <end position="65"/>
    </location>
</feature>
<name>A0AAN9EIZ8_CROPI</name>
<evidence type="ECO:0000313" key="2">
    <source>
        <dbReference type="EMBL" id="KAK7255615.1"/>
    </source>
</evidence>
<feature type="compositionally biased region" description="Basic and acidic residues" evidence="1">
    <location>
        <begin position="1"/>
        <end position="17"/>
    </location>
</feature>
<reference evidence="2 3" key="1">
    <citation type="submission" date="2024-01" db="EMBL/GenBank/DDBJ databases">
        <title>The genomes of 5 underutilized Papilionoideae crops provide insights into root nodulation and disease resistanc.</title>
        <authorList>
            <person name="Yuan L."/>
        </authorList>
    </citation>
    <scope>NUCLEOTIDE SEQUENCE [LARGE SCALE GENOMIC DNA]</scope>
    <source>
        <strain evidence="2">ZHUSHIDOU_FW_LH</strain>
        <tissue evidence="2">Leaf</tissue>
    </source>
</reference>
<feature type="compositionally biased region" description="Basic and acidic residues" evidence="1">
    <location>
        <begin position="38"/>
        <end position="65"/>
    </location>
</feature>
<gene>
    <name evidence="2" type="ORF">RIF29_29029</name>
</gene>
<sequence length="110" mass="12358">MEKERGIEQPPLRKEQECGGTRRNQPSPPPRRNQPVAPREEHQRGTKIEWDGEAHWFGTNRKESKATKVDGKGFVTGHQSGQSSLVCALLLDPYLPNPLSLQLDISCLCL</sequence>